<feature type="compositionally biased region" description="Polar residues" evidence="1">
    <location>
        <begin position="202"/>
        <end position="212"/>
    </location>
</feature>
<dbReference type="AlphaFoldDB" id="A0AA39YN56"/>
<feature type="compositionally biased region" description="Low complexity" evidence="1">
    <location>
        <begin position="1"/>
        <end position="30"/>
    </location>
</feature>
<proteinExistence type="predicted"/>
<gene>
    <name evidence="2" type="ORF">DIS24_g5083</name>
</gene>
<evidence type="ECO:0000313" key="3">
    <source>
        <dbReference type="Proteomes" id="UP001175001"/>
    </source>
</evidence>
<protein>
    <submittedName>
        <fullName evidence="2">Uncharacterized protein</fullName>
    </submittedName>
</protein>
<reference evidence="2" key="1">
    <citation type="submission" date="2023-06" db="EMBL/GenBank/DDBJ databases">
        <title>Multi-omics analyses reveal the molecular pathogenesis toolkit of Lasiodiplodia hormozganensis, a cross-kingdom pathogen.</title>
        <authorList>
            <person name="Felix C."/>
            <person name="Meneses R."/>
            <person name="Goncalves M.F.M."/>
            <person name="Tilleman L."/>
            <person name="Duarte A.S."/>
            <person name="Jorrin-Novo J.V."/>
            <person name="Van De Peer Y."/>
            <person name="Deforce D."/>
            <person name="Van Nieuwerburgh F."/>
            <person name="Esteves A.C."/>
            <person name="Alves A."/>
        </authorList>
    </citation>
    <scope>NUCLEOTIDE SEQUENCE</scope>
    <source>
        <strain evidence="2">CBS 339.90</strain>
    </source>
</reference>
<evidence type="ECO:0000256" key="1">
    <source>
        <dbReference type="SAM" id="MobiDB-lite"/>
    </source>
</evidence>
<feature type="compositionally biased region" description="Basic and acidic residues" evidence="1">
    <location>
        <begin position="152"/>
        <end position="163"/>
    </location>
</feature>
<feature type="region of interest" description="Disordered" evidence="1">
    <location>
        <begin position="1"/>
        <end position="58"/>
    </location>
</feature>
<feature type="compositionally biased region" description="Pro residues" evidence="1">
    <location>
        <begin position="128"/>
        <end position="144"/>
    </location>
</feature>
<dbReference type="EMBL" id="JAUJDW010000020">
    <property type="protein sequence ID" value="KAK0654686.1"/>
    <property type="molecule type" value="Genomic_DNA"/>
</dbReference>
<feature type="compositionally biased region" description="Low complexity" evidence="1">
    <location>
        <begin position="170"/>
        <end position="182"/>
    </location>
</feature>
<sequence length="407" mass="46223">MYRPQAPGGGQPPDQQPWMGAQPPTHQPWTEAPPPPQQPWMGAQPSYHVPQHAPTGPRAMRQFYGHYQSQDNPFGAYPSHESYIPSPWGDAQLGRGYWSPNNGYPGFPQPTAPNYHSYLPPTTSSYHPYPPHTAPSHPSYPPPGLNQVPFHTETRSHAQRSADRALFQPSGTSTAAASSGTAYRPQSGMHYPSQGYVKTDGQRNPRQQQTAHSEGAISRPMKQMRSLPDHLSAWQLTKDQLEPGLVVQTKENKKGWSGHPAIVLGWDKRGVVKIIQLTGFGETNPHIKDRFGGIDNPYVVRRLSSAYLLIADQDNSPTHFNLPILKLEDGMFMPKRSYVNCVVVLRLHINKLMHFSPNHQFERRCLTKESIRILWEHREKFSREIGWQREQIELRKQKGESYRLVDY</sequence>
<evidence type="ECO:0000313" key="2">
    <source>
        <dbReference type="EMBL" id="KAK0654686.1"/>
    </source>
</evidence>
<dbReference type="Proteomes" id="UP001175001">
    <property type="component" value="Unassembled WGS sequence"/>
</dbReference>
<comment type="caution">
    <text evidence="2">The sequence shown here is derived from an EMBL/GenBank/DDBJ whole genome shotgun (WGS) entry which is preliminary data.</text>
</comment>
<organism evidence="2 3">
    <name type="scientific">Lasiodiplodia hormozganensis</name>
    <dbReference type="NCBI Taxonomy" id="869390"/>
    <lineage>
        <taxon>Eukaryota</taxon>
        <taxon>Fungi</taxon>
        <taxon>Dikarya</taxon>
        <taxon>Ascomycota</taxon>
        <taxon>Pezizomycotina</taxon>
        <taxon>Dothideomycetes</taxon>
        <taxon>Dothideomycetes incertae sedis</taxon>
        <taxon>Botryosphaeriales</taxon>
        <taxon>Botryosphaeriaceae</taxon>
        <taxon>Lasiodiplodia</taxon>
    </lineage>
</organism>
<keyword evidence="3" id="KW-1185">Reference proteome</keyword>
<feature type="region of interest" description="Disordered" evidence="1">
    <location>
        <begin position="126"/>
        <end position="217"/>
    </location>
</feature>
<accession>A0AA39YN56</accession>
<name>A0AA39YN56_9PEZI</name>